<dbReference type="GO" id="GO:0051087">
    <property type="term" value="F:protein-folding chaperone binding"/>
    <property type="evidence" value="ECO:0007669"/>
    <property type="project" value="InterPro"/>
</dbReference>
<keyword evidence="4 7" id="KW-0496">Mitochondrion</keyword>
<comment type="similarity">
    <text evidence="2 8">Belongs to the GrpE family.</text>
</comment>
<dbReference type="InterPro" id="IPR000740">
    <property type="entry name" value="GrpE"/>
</dbReference>
<dbReference type="Pfam" id="PF01025">
    <property type="entry name" value="GrpE"/>
    <property type="match status" value="1"/>
</dbReference>
<dbReference type="PANTHER" id="PTHR21237:SF23">
    <property type="entry name" value="GRPE PROTEIN HOMOLOG, MITOCHONDRIAL"/>
    <property type="match status" value="1"/>
</dbReference>
<gene>
    <name evidence="10" type="ORF">BSL78_09097</name>
</gene>
<dbReference type="GO" id="GO:0051082">
    <property type="term" value="F:unfolded protein binding"/>
    <property type="evidence" value="ECO:0007669"/>
    <property type="project" value="TreeGrafter"/>
</dbReference>
<evidence type="ECO:0000256" key="6">
    <source>
        <dbReference type="ARBA" id="ARBA00045572"/>
    </source>
</evidence>
<evidence type="ECO:0000256" key="4">
    <source>
        <dbReference type="ARBA" id="ARBA00023128"/>
    </source>
</evidence>
<dbReference type="PANTHER" id="PTHR21237">
    <property type="entry name" value="GRPE PROTEIN"/>
    <property type="match status" value="1"/>
</dbReference>
<keyword evidence="3" id="KW-0809">Transit peptide</keyword>
<dbReference type="STRING" id="307972.A0A2G8L1B3"/>
<evidence type="ECO:0000256" key="9">
    <source>
        <dbReference type="SAM" id="Coils"/>
    </source>
</evidence>
<dbReference type="GO" id="GO:0006457">
    <property type="term" value="P:protein folding"/>
    <property type="evidence" value="ECO:0007669"/>
    <property type="project" value="InterPro"/>
</dbReference>
<evidence type="ECO:0000256" key="7">
    <source>
        <dbReference type="RuleBase" id="RU000640"/>
    </source>
</evidence>
<feature type="coiled-coil region" evidence="9">
    <location>
        <begin position="71"/>
        <end position="116"/>
    </location>
</feature>
<keyword evidence="9" id="KW-0175">Coiled coil</keyword>
<dbReference type="Gene3D" id="3.90.20.20">
    <property type="match status" value="1"/>
</dbReference>
<dbReference type="AlphaFoldDB" id="A0A2G8L1B3"/>
<evidence type="ECO:0000256" key="5">
    <source>
        <dbReference type="ARBA" id="ARBA00023186"/>
    </source>
</evidence>
<dbReference type="Proteomes" id="UP000230750">
    <property type="component" value="Unassembled WGS sequence"/>
</dbReference>
<keyword evidence="11" id="KW-1185">Reference proteome</keyword>
<organism evidence="10 11">
    <name type="scientific">Stichopus japonicus</name>
    <name type="common">Sea cucumber</name>
    <dbReference type="NCBI Taxonomy" id="307972"/>
    <lineage>
        <taxon>Eukaryota</taxon>
        <taxon>Metazoa</taxon>
        <taxon>Echinodermata</taxon>
        <taxon>Eleutherozoa</taxon>
        <taxon>Echinozoa</taxon>
        <taxon>Holothuroidea</taxon>
        <taxon>Aspidochirotacea</taxon>
        <taxon>Aspidochirotida</taxon>
        <taxon>Stichopodidae</taxon>
        <taxon>Apostichopus</taxon>
    </lineage>
</organism>
<dbReference type="HAMAP" id="MF_01151">
    <property type="entry name" value="GrpE"/>
    <property type="match status" value="1"/>
</dbReference>
<dbReference type="InterPro" id="IPR013805">
    <property type="entry name" value="GrpE_CC"/>
</dbReference>
<dbReference type="CDD" id="cd00446">
    <property type="entry name" value="GrpE"/>
    <property type="match status" value="1"/>
</dbReference>
<dbReference type="PRINTS" id="PR00773">
    <property type="entry name" value="GRPEPROTEIN"/>
</dbReference>
<proteinExistence type="inferred from homology"/>
<keyword evidence="5 7" id="KW-0143">Chaperone</keyword>
<dbReference type="FunFam" id="3.90.20.20:FF:000003">
    <property type="entry name" value="GrpE protein homolog"/>
    <property type="match status" value="1"/>
</dbReference>
<evidence type="ECO:0000313" key="10">
    <source>
        <dbReference type="EMBL" id="PIK54012.1"/>
    </source>
</evidence>
<comment type="caution">
    <text evidence="10">The sequence shown here is derived from an EMBL/GenBank/DDBJ whole genome shotgun (WGS) entry which is preliminary data.</text>
</comment>
<dbReference type="FunFam" id="2.30.22.10:FF:000002">
    <property type="entry name" value="GrpE protein homolog"/>
    <property type="match status" value="1"/>
</dbReference>
<evidence type="ECO:0000256" key="2">
    <source>
        <dbReference type="ARBA" id="ARBA00009054"/>
    </source>
</evidence>
<name>A0A2G8L1B3_STIJA</name>
<dbReference type="GO" id="GO:0042803">
    <property type="term" value="F:protein homodimerization activity"/>
    <property type="evidence" value="ECO:0007669"/>
    <property type="project" value="InterPro"/>
</dbReference>
<evidence type="ECO:0000256" key="3">
    <source>
        <dbReference type="ARBA" id="ARBA00022946"/>
    </source>
</evidence>
<dbReference type="InterPro" id="IPR009012">
    <property type="entry name" value="GrpE_head"/>
</dbReference>
<accession>A0A2G8L1B3</accession>
<dbReference type="PROSITE" id="PS01071">
    <property type="entry name" value="GRPE"/>
    <property type="match status" value="1"/>
</dbReference>
<evidence type="ECO:0000256" key="8">
    <source>
        <dbReference type="RuleBase" id="RU004478"/>
    </source>
</evidence>
<dbReference type="OrthoDB" id="201635at2759"/>
<comment type="function">
    <text evidence="6">Essential component of the PAM complex, a complex required for the translocation of transit peptide-containing proteins from the inner membrane into the mitochondrial matrix in an ATP-dependent manner. Seems to control the nucleotide-dependent binding of mitochondrial HSP70 to substrate proteins.</text>
</comment>
<dbReference type="SUPFAM" id="SSF51064">
    <property type="entry name" value="Head domain of nucleotide exchange factor GrpE"/>
    <property type="match status" value="1"/>
</dbReference>
<comment type="subcellular location">
    <subcellularLocation>
        <location evidence="1 7">Mitochondrion matrix</location>
    </subcellularLocation>
</comment>
<protein>
    <recommendedName>
        <fullName evidence="7">GrpE protein homolog</fullName>
    </recommendedName>
</protein>
<evidence type="ECO:0000313" key="11">
    <source>
        <dbReference type="Proteomes" id="UP000230750"/>
    </source>
</evidence>
<sequence>MSEQNVVPGSLGFAELSDCQWPTSLGWWVQLWCTLANLNCNLCLLAKYLILTTETKENQNGSSEGNSTKSEKEIAETEVKLLAEKEKLEKEVKEVTDKYKRALAETENVRQRFRKQLEDSKLYAVQGFCKDLLEVADILGTATSSIPQEELDKNEHLKNLFEGLLMTESQLQKVFQKNKLFKIDPMNEKFDPNFHEAMFEVPSPDKESGLVAVVTKIGYRLHDRTLRPALVGVTKAPS</sequence>
<dbReference type="GO" id="GO:0030150">
    <property type="term" value="P:protein import into mitochondrial matrix"/>
    <property type="evidence" value="ECO:0007669"/>
    <property type="project" value="TreeGrafter"/>
</dbReference>
<dbReference type="GO" id="GO:0001405">
    <property type="term" value="C:PAM complex, Tim23 associated import motor"/>
    <property type="evidence" value="ECO:0007669"/>
    <property type="project" value="TreeGrafter"/>
</dbReference>
<dbReference type="SUPFAM" id="SSF58014">
    <property type="entry name" value="Coiled-coil domain of nucleotide exchange factor GrpE"/>
    <property type="match status" value="1"/>
</dbReference>
<reference evidence="10 11" key="1">
    <citation type="journal article" date="2017" name="PLoS Biol.">
        <title>The sea cucumber genome provides insights into morphological evolution and visceral regeneration.</title>
        <authorList>
            <person name="Zhang X."/>
            <person name="Sun L."/>
            <person name="Yuan J."/>
            <person name="Sun Y."/>
            <person name="Gao Y."/>
            <person name="Zhang L."/>
            <person name="Li S."/>
            <person name="Dai H."/>
            <person name="Hamel J.F."/>
            <person name="Liu C."/>
            <person name="Yu Y."/>
            <person name="Liu S."/>
            <person name="Lin W."/>
            <person name="Guo K."/>
            <person name="Jin S."/>
            <person name="Xu P."/>
            <person name="Storey K.B."/>
            <person name="Huan P."/>
            <person name="Zhang T."/>
            <person name="Zhou Y."/>
            <person name="Zhang J."/>
            <person name="Lin C."/>
            <person name="Li X."/>
            <person name="Xing L."/>
            <person name="Huo D."/>
            <person name="Sun M."/>
            <person name="Wang L."/>
            <person name="Mercier A."/>
            <person name="Li F."/>
            <person name="Yang H."/>
            <person name="Xiang J."/>
        </authorList>
    </citation>
    <scope>NUCLEOTIDE SEQUENCE [LARGE SCALE GENOMIC DNA]</scope>
    <source>
        <strain evidence="10">Shaxun</strain>
        <tissue evidence="10">Muscle</tissue>
    </source>
</reference>
<dbReference type="Gene3D" id="2.30.22.10">
    <property type="entry name" value="Head domain of nucleotide exchange factor GrpE"/>
    <property type="match status" value="1"/>
</dbReference>
<evidence type="ECO:0000256" key="1">
    <source>
        <dbReference type="ARBA" id="ARBA00004305"/>
    </source>
</evidence>
<dbReference type="EMBL" id="MRZV01000267">
    <property type="protein sequence ID" value="PIK54012.1"/>
    <property type="molecule type" value="Genomic_DNA"/>
</dbReference>
<dbReference type="GO" id="GO:0000774">
    <property type="term" value="F:adenyl-nucleotide exchange factor activity"/>
    <property type="evidence" value="ECO:0007669"/>
    <property type="project" value="InterPro"/>
</dbReference>